<geneLocation type="plasmid" evidence="1 2">
    <name>pY5S7-2</name>
</geneLocation>
<protein>
    <submittedName>
        <fullName evidence="1">Helix-turn-helix transcriptional regulator</fullName>
    </submittedName>
</protein>
<sequence>MATNFSNLKKVMINAGILSQKDLVEKINEFDPTIPLSKMTISRMFRGKLKFLPVDLIYAISKVTDSDPGDWIAVDDNPPQFPNPS</sequence>
<evidence type="ECO:0000313" key="2">
    <source>
        <dbReference type="Proteomes" id="UP001364764"/>
    </source>
</evidence>
<dbReference type="GeneID" id="93480171"/>
<keyword evidence="1" id="KW-0614">Plasmid</keyword>
<reference evidence="1 2" key="1">
    <citation type="submission" date="2024-02" db="EMBL/GenBank/DDBJ databases">
        <title>Complete sequences of two Paenibacillus sp. strains and one Lysinibacillus strain isolated from the environment on STAA medium highlight biotechnological potential.</title>
        <authorList>
            <person name="Attere S.A."/>
            <person name="Piche L.C."/>
            <person name="Intertaglia L."/>
            <person name="Lami R."/>
            <person name="Charette S.J."/>
            <person name="Vincent A.T."/>
        </authorList>
    </citation>
    <scope>NUCLEOTIDE SEQUENCE [LARGE SCALE GENOMIC DNA]</scope>
    <source>
        <strain evidence="1 2">Y5S-7</strain>
        <plasmid evidence="1 2">pY5S7-2</plasmid>
    </source>
</reference>
<name>A0ABD8B2U6_PAEAM</name>
<organism evidence="1 2">
    <name type="scientific">Paenibacillus amylolyticus</name>
    <dbReference type="NCBI Taxonomy" id="1451"/>
    <lineage>
        <taxon>Bacteria</taxon>
        <taxon>Bacillati</taxon>
        <taxon>Bacillota</taxon>
        <taxon>Bacilli</taxon>
        <taxon>Bacillales</taxon>
        <taxon>Paenibacillaceae</taxon>
        <taxon>Paenibacillus</taxon>
    </lineage>
</organism>
<accession>A0ABD8B2U6</accession>
<evidence type="ECO:0000313" key="1">
    <source>
        <dbReference type="EMBL" id="WWP24153.1"/>
    </source>
</evidence>
<dbReference type="AlphaFoldDB" id="A0ABD8B2U6"/>
<gene>
    <name evidence="1" type="ORF">V6668_31860</name>
</gene>
<dbReference type="EMBL" id="CP145894">
    <property type="protein sequence ID" value="WWP24153.1"/>
    <property type="molecule type" value="Genomic_DNA"/>
</dbReference>
<dbReference type="Proteomes" id="UP001364764">
    <property type="component" value="Plasmid pY5S7-2"/>
</dbReference>
<proteinExistence type="predicted"/>
<dbReference type="RefSeq" id="WP_338709244.1">
    <property type="nucleotide sequence ID" value="NZ_CP145894.1"/>
</dbReference>